<protein>
    <submittedName>
        <fullName evidence="3">Peptidase A24</fullName>
    </submittedName>
</protein>
<dbReference type="InterPro" id="IPR000045">
    <property type="entry name" value="Prepilin_IV_endopep_pep"/>
</dbReference>
<dbReference type="Gene3D" id="1.20.120.1220">
    <property type="match status" value="1"/>
</dbReference>
<gene>
    <name evidence="3" type="ORF">A7J50_0619</name>
</gene>
<proteinExistence type="predicted"/>
<dbReference type="EMBL" id="CP015600">
    <property type="protein sequence ID" value="ANF84064.1"/>
    <property type="molecule type" value="Genomic_DNA"/>
</dbReference>
<dbReference type="GO" id="GO:0004190">
    <property type="term" value="F:aspartic-type endopeptidase activity"/>
    <property type="evidence" value="ECO:0007669"/>
    <property type="project" value="InterPro"/>
</dbReference>
<evidence type="ECO:0000313" key="3">
    <source>
        <dbReference type="EMBL" id="ANF84064.1"/>
    </source>
</evidence>
<keyword evidence="1" id="KW-1133">Transmembrane helix</keyword>
<feature type="domain" description="Prepilin type IV endopeptidase peptidase" evidence="2">
    <location>
        <begin position="6"/>
        <end position="110"/>
    </location>
</feature>
<accession>A0A172YVA7</accession>
<dbReference type="GO" id="GO:0016020">
    <property type="term" value="C:membrane"/>
    <property type="evidence" value="ECO:0007669"/>
    <property type="project" value="InterPro"/>
</dbReference>
<evidence type="ECO:0000256" key="1">
    <source>
        <dbReference type="SAM" id="Phobius"/>
    </source>
</evidence>
<dbReference type="RefSeq" id="WP_064450501.1">
    <property type="nucleotide sequence ID" value="NZ_CP015600.1"/>
</dbReference>
<dbReference type="STRING" id="219572.A7J50_0619"/>
<dbReference type="PATRIC" id="fig|219572.3.peg.634"/>
<name>A0A172YVA7_9PSED</name>
<dbReference type="Proteomes" id="UP000077829">
    <property type="component" value="Chromosome"/>
</dbReference>
<feature type="transmembrane region" description="Helical" evidence="1">
    <location>
        <begin position="28"/>
        <end position="48"/>
    </location>
</feature>
<sequence>MIQGAVVLLWLALCAVQDVRQRLLANRLTLGAALLALIYLVWTGNTWLGASVGQGLWAFILALLLTLPGYALGRLGAGDVKLLAALALASNAEYLLVAFVGAAAVNLLWLLLAPKLWPLMRQGLKTHLVHLAPDSSKKLPFAPFLLVGFAAAWFWIH</sequence>
<evidence type="ECO:0000259" key="2">
    <source>
        <dbReference type="Pfam" id="PF01478"/>
    </source>
</evidence>
<dbReference type="Pfam" id="PF01478">
    <property type="entry name" value="Peptidase_A24"/>
    <property type="match status" value="1"/>
</dbReference>
<feature type="transmembrane region" description="Helical" evidence="1">
    <location>
        <begin position="139"/>
        <end position="156"/>
    </location>
</feature>
<feature type="transmembrane region" description="Helical" evidence="1">
    <location>
        <begin position="55"/>
        <end position="72"/>
    </location>
</feature>
<organism evidence="3 4">
    <name type="scientific">Pseudomonas antarctica</name>
    <dbReference type="NCBI Taxonomy" id="219572"/>
    <lineage>
        <taxon>Bacteria</taxon>
        <taxon>Pseudomonadati</taxon>
        <taxon>Pseudomonadota</taxon>
        <taxon>Gammaproteobacteria</taxon>
        <taxon>Pseudomonadales</taxon>
        <taxon>Pseudomonadaceae</taxon>
        <taxon>Pseudomonas</taxon>
    </lineage>
</organism>
<evidence type="ECO:0000313" key="4">
    <source>
        <dbReference type="Proteomes" id="UP000077829"/>
    </source>
</evidence>
<reference evidence="3 4" key="1">
    <citation type="submission" date="2016-05" db="EMBL/GenBank/DDBJ databases">
        <title>Complete genome sequence of Pseudomonas antarctica PAMC 27494.</title>
        <authorList>
            <person name="Lee J."/>
        </authorList>
    </citation>
    <scope>NUCLEOTIDE SEQUENCE [LARGE SCALE GENOMIC DNA]</scope>
    <source>
        <strain evidence="3 4">PAMC 27494</strain>
    </source>
</reference>
<dbReference type="KEGG" id="panr:A7J50_0619"/>
<dbReference type="AlphaFoldDB" id="A0A172YVA7"/>
<feature type="transmembrane region" description="Helical" evidence="1">
    <location>
        <begin position="92"/>
        <end position="112"/>
    </location>
</feature>
<keyword evidence="1" id="KW-0812">Transmembrane</keyword>
<keyword evidence="1" id="KW-0472">Membrane</keyword>